<organism evidence="2">
    <name type="scientific">Siphoviridae sp. ct3o911</name>
    <dbReference type="NCBI Taxonomy" id="2827560"/>
    <lineage>
        <taxon>Viruses</taxon>
        <taxon>Duplodnaviria</taxon>
        <taxon>Heunggongvirae</taxon>
        <taxon>Uroviricota</taxon>
        <taxon>Caudoviricetes</taxon>
    </lineage>
</organism>
<reference evidence="2" key="1">
    <citation type="journal article" date="2021" name="Proc. Natl. Acad. Sci. U.S.A.">
        <title>A Catalog of Tens of Thousands of Viruses from Human Metagenomes Reveals Hidden Associations with Chronic Diseases.</title>
        <authorList>
            <person name="Tisza M.J."/>
            <person name="Buck C.B."/>
        </authorList>
    </citation>
    <scope>NUCLEOTIDE SEQUENCE</scope>
    <source>
        <strain evidence="2">Ct3o911</strain>
    </source>
</reference>
<evidence type="ECO:0000256" key="1">
    <source>
        <dbReference type="SAM" id="MobiDB-lite"/>
    </source>
</evidence>
<sequence>MHYIPRPIPCAARIHAQPGTRKESFSAAHKGQHGQP</sequence>
<evidence type="ECO:0000313" key="2">
    <source>
        <dbReference type="EMBL" id="DAD70150.1"/>
    </source>
</evidence>
<accession>A0A8S5LJF2</accession>
<protein>
    <submittedName>
        <fullName evidence="2">Waglerin family protein</fullName>
    </submittedName>
</protein>
<name>A0A8S5LJF2_9CAUD</name>
<proteinExistence type="predicted"/>
<dbReference type="EMBL" id="BK015861">
    <property type="protein sequence ID" value="DAD70150.1"/>
    <property type="molecule type" value="Genomic_DNA"/>
</dbReference>
<feature type="region of interest" description="Disordered" evidence="1">
    <location>
        <begin position="1"/>
        <end position="36"/>
    </location>
</feature>